<proteinExistence type="predicted"/>
<dbReference type="RefSeq" id="WP_343892078.1">
    <property type="nucleotide sequence ID" value="NZ_BAAAEH010000050.1"/>
</dbReference>
<name>A0ABU9Y799_9SPHN</name>
<reference evidence="1 2" key="1">
    <citation type="submission" date="2024-05" db="EMBL/GenBank/DDBJ databases">
        <authorList>
            <person name="Liu Q."/>
            <person name="Xin Y.-H."/>
        </authorList>
    </citation>
    <scope>NUCLEOTIDE SEQUENCE [LARGE SCALE GENOMIC DNA]</scope>
    <source>
        <strain evidence="1 2">CGMCC 1.10181</strain>
    </source>
</reference>
<protein>
    <submittedName>
        <fullName evidence="1">Baseplate J/gp47 family protein</fullName>
    </submittedName>
</protein>
<keyword evidence="2" id="KW-1185">Reference proteome</keyword>
<evidence type="ECO:0000313" key="1">
    <source>
        <dbReference type="EMBL" id="MEN2791671.1"/>
    </source>
</evidence>
<accession>A0ABU9Y799</accession>
<sequence>MPLPAPATDNRRYQALVDELVARIPSHTPEWTNFNDSDPGVTLIQLFAYITESLLYRTNQIPERNRAKFLQLLGVPLAPAQEARGLVAFANGRGPTESLVVPRGTEVFAGALPFRTATSLDVLPLEARFYVRRPIISPTQEQQDYYALLYASYDKPVPQTLALYETVEVVGGGGVDLAETVDHSLWVALLGRTMDNVPAKDRDGWDDLRSKLAGRTLSLGMKPDQGADQIVARPGTPPALSDGLLRFELPSPGPIALDANGSPMPSYTRVAARADFDPLSQPGIIELALPAAAGLDLWHLDPLEAGVGDLPPVADAPDVAARIVTWLRIRSGSTTDVKLDWVGINAAQVRQQLLISAEQLAPGDNTPDQVRQLRQTPVLAGSVTLTSIENNTRHDWTAIDDVRAAGPEVAIPGAPDMGDPLAVFSCDAEAGTLSFGDGFTGRRPKLDEALYASYASTAGAAGNVNAGALKGGSMVPEGVTVTNPVPTWGGADAESVAAAETQIPRFITHRDRLVTAEDFRAITWRTPGVSIGRIEILPAAHPDVVPLTIGSAPGAVTLMVIPIRDPAHPDAPRADRPFLNTLCNYLDPRRLVTTELVLRGPDYVGIWISIGIEVAGGRAVAEVVEAVKTQIKAFLRPLPAPDTPMPQLPMLYGPDIDPALRGWPLAQAVHARSLQAAAARAAGVVSVEDVLLAQGSGAAVDSIALSGLELPEILGLSVVAGSPLSLDALRGATTPSQTAPRLPVPILAETC</sequence>
<dbReference type="Proteomes" id="UP001419910">
    <property type="component" value="Unassembled WGS sequence"/>
</dbReference>
<dbReference type="EMBL" id="JBDIME010000019">
    <property type="protein sequence ID" value="MEN2791671.1"/>
    <property type="molecule type" value="Genomic_DNA"/>
</dbReference>
<organism evidence="1 2">
    <name type="scientific">Sphingomonas oligophenolica</name>
    <dbReference type="NCBI Taxonomy" id="301154"/>
    <lineage>
        <taxon>Bacteria</taxon>
        <taxon>Pseudomonadati</taxon>
        <taxon>Pseudomonadota</taxon>
        <taxon>Alphaproteobacteria</taxon>
        <taxon>Sphingomonadales</taxon>
        <taxon>Sphingomonadaceae</taxon>
        <taxon>Sphingomonas</taxon>
    </lineage>
</organism>
<evidence type="ECO:0000313" key="2">
    <source>
        <dbReference type="Proteomes" id="UP001419910"/>
    </source>
</evidence>
<comment type="caution">
    <text evidence="1">The sequence shown here is derived from an EMBL/GenBank/DDBJ whole genome shotgun (WGS) entry which is preliminary data.</text>
</comment>
<gene>
    <name evidence="1" type="ORF">ABC974_18720</name>
</gene>